<dbReference type="InterPro" id="IPR050362">
    <property type="entry name" value="Cation-dep_OMT"/>
</dbReference>
<comment type="caution">
    <text evidence="5">The sequence shown here is derived from an EMBL/GenBank/DDBJ whole genome shotgun (WGS) entry which is preliminary data.</text>
</comment>
<evidence type="ECO:0000313" key="5">
    <source>
        <dbReference type="EMBL" id="KAL0566147.1"/>
    </source>
</evidence>
<evidence type="ECO:0000256" key="1">
    <source>
        <dbReference type="ARBA" id="ARBA00022603"/>
    </source>
</evidence>
<name>A0ABR3ETD3_9AGAR</name>
<organism evidence="5 6">
    <name type="scientific">Marasmius crinis-equi</name>
    <dbReference type="NCBI Taxonomy" id="585013"/>
    <lineage>
        <taxon>Eukaryota</taxon>
        <taxon>Fungi</taxon>
        <taxon>Dikarya</taxon>
        <taxon>Basidiomycota</taxon>
        <taxon>Agaricomycotina</taxon>
        <taxon>Agaricomycetes</taxon>
        <taxon>Agaricomycetidae</taxon>
        <taxon>Agaricales</taxon>
        <taxon>Marasmiineae</taxon>
        <taxon>Marasmiaceae</taxon>
        <taxon>Marasmius</taxon>
    </lineage>
</organism>
<dbReference type="Proteomes" id="UP001465976">
    <property type="component" value="Unassembled WGS sequence"/>
</dbReference>
<dbReference type="PROSITE" id="PS51682">
    <property type="entry name" value="SAM_OMT_I"/>
    <property type="match status" value="1"/>
</dbReference>
<proteinExistence type="inferred from homology"/>
<dbReference type="Pfam" id="PF01596">
    <property type="entry name" value="Methyltransf_3"/>
    <property type="match status" value="1"/>
</dbReference>
<gene>
    <name evidence="5" type="ORF">V5O48_015869</name>
</gene>
<keyword evidence="3" id="KW-0949">S-adenosyl-L-methionine</keyword>
<dbReference type="PANTHER" id="PTHR10509:SF14">
    <property type="entry name" value="CAFFEOYL-COA O-METHYLTRANSFERASE 3-RELATED"/>
    <property type="match status" value="1"/>
</dbReference>
<accession>A0ABR3ETD3</accession>
<evidence type="ECO:0000256" key="4">
    <source>
        <dbReference type="ARBA" id="ARBA00023453"/>
    </source>
</evidence>
<comment type="similarity">
    <text evidence="4">Belongs to the class I-like SAM-binding methyltransferase superfamily. Cation-dependent O-methyltransferase family.</text>
</comment>
<keyword evidence="6" id="KW-1185">Reference proteome</keyword>
<keyword evidence="1" id="KW-0489">Methyltransferase</keyword>
<protein>
    <recommendedName>
        <fullName evidence="7">O-methyltransferase</fullName>
    </recommendedName>
</protein>
<dbReference type="CDD" id="cd02440">
    <property type="entry name" value="AdoMet_MTases"/>
    <property type="match status" value="1"/>
</dbReference>
<dbReference type="InterPro" id="IPR029063">
    <property type="entry name" value="SAM-dependent_MTases_sf"/>
</dbReference>
<evidence type="ECO:0000313" key="6">
    <source>
        <dbReference type="Proteomes" id="UP001465976"/>
    </source>
</evidence>
<evidence type="ECO:0000256" key="3">
    <source>
        <dbReference type="ARBA" id="ARBA00022691"/>
    </source>
</evidence>
<dbReference type="EMBL" id="JBAHYK010001995">
    <property type="protein sequence ID" value="KAL0566147.1"/>
    <property type="molecule type" value="Genomic_DNA"/>
</dbReference>
<evidence type="ECO:0000256" key="2">
    <source>
        <dbReference type="ARBA" id="ARBA00022679"/>
    </source>
</evidence>
<evidence type="ECO:0008006" key="7">
    <source>
        <dbReference type="Google" id="ProtNLM"/>
    </source>
</evidence>
<dbReference type="SUPFAM" id="SSF53335">
    <property type="entry name" value="S-adenosyl-L-methionine-dependent methyltransferases"/>
    <property type="match status" value="1"/>
</dbReference>
<dbReference type="InterPro" id="IPR002935">
    <property type="entry name" value="SAM_O-MeTrfase"/>
</dbReference>
<reference evidence="5 6" key="1">
    <citation type="submission" date="2024-02" db="EMBL/GenBank/DDBJ databases">
        <title>A draft genome for the cacao thread blight pathogen Marasmius crinis-equi.</title>
        <authorList>
            <person name="Cohen S.P."/>
            <person name="Baruah I.K."/>
            <person name="Amoako-Attah I."/>
            <person name="Bukari Y."/>
            <person name="Meinhardt L.W."/>
            <person name="Bailey B.A."/>
        </authorList>
    </citation>
    <scope>NUCLEOTIDE SEQUENCE [LARGE SCALE GENOMIC DNA]</scope>
    <source>
        <strain evidence="5 6">GH-76</strain>
    </source>
</reference>
<keyword evidence="2" id="KW-0808">Transferase</keyword>
<dbReference type="PANTHER" id="PTHR10509">
    <property type="entry name" value="O-METHYLTRANSFERASE-RELATED"/>
    <property type="match status" value="1"/>
</dbReference>
<sequence length="239" mass="26410">MSSSDASTWQIPHETYTPEAWAREDKYQCSFLVPKDDALDFAVQNSTEKGLPAISVSPAQGKFMYLISKSINAKRILEIGTLGGHSALWLARSLPADGELITLELKEKHAQVARENFDNAGKDVSGRIKIIVGSASESLAQLKPDPQPFDLVFIDADTANLPTYYKEAKRLVRSGGVILIDNMIGAWNGFPSDPANNDSETQKIREVLQLLKDDTEAEATTIPYADRRGYDGFTYIVRK</sequence>
<dbReference type="Gene3D" id="3.40.50.150">
    <property type="entry name" value="Vaccinia Virus protein VP39"/>
    <property type="match status" value="1"/>
</dbReference>